<keyword evidence="2" id="KW-0812">Transmembrane</keyword>
<accession>A0ABV8TTE1</accession>
<keyword evidence="4" id="KW-1185">Reference proteome</keyword>
<feature type="region of interest" description="Disordered" evidence="1">
    <location>
        <begin position="120"/>
        <end position="157"/>
    </location>
</feature>
<proteinExistence type="predicted"/>
<evidence type="ECO:0000256" key="2">
    <source>
        <dbReference type="SAM" id="Phobius"/>
    </source>
</evidence>
<evidence type="ECO:0000256" key="1">
    <source>
        <dbReference type="SAM" id="MobiDB-lite"/>
    </source>
</evidence>
<dbReference type="EMBL" id="JBHSDK010000001">
    <property type="protein sequence ID" value="MFC4333801.1"/>
    <property type="molecule type" value="Genomic_DNA"/>
</dbReference>
<reference evidence="4" key="1">
    <citation type="journal article" date="2019" name="Int. J. Syst. Evol. Microbiol.">
        <title>The Global Catalogue of Microorganisms (GCM) 10K type strain sequencing project: providing services to taxonomists for standard genome sequencing and annotation.</title>
        <authorList>
            <consortium name="The Broad Institute Genomics Platform"/>
            <consortium name="The Broad Institute Genome Sequencing Center for Infectious Disease"/>
            <person name="Wu L."/>
            <person name="Ma J."/>
        </authorList>
    </citation>
    <scope>NUCLEOTIDE SEQUENCE [LARGE SCALE GENOMIC DNA]</scope>
    <source>
        <strain evidence="4">IBRC-M 10908</strain>
    </source>
</reference>
<sequence>MNDWTPMAVLGAMSAVLIVSGVLAYRQKYVAWLALKSFLPGWPGLAGLYLGMAFAAILVLKSMLDIGVEGNAVLALAYLVLFAVFALSLAIGIIGMFWLPHFLLPRWVKEMVDEIERGEDPLSRDLRPGGRLHGRLGVPKTMPEPNRRQRREGRRKP</sequence>
<keyword evidence="2" id="KW-1133">Transmembrane helix</keyword>
<gene>
    <name evidence="3" type="ORF">ACFPET_01155</name>
</gene>
<name>A0ABV8TTE1_9ACTN</name>
<protein>
    <submittedName>
        <fullName evidence="3">Uncharacterized protein</fullName>
    </submittedName>
</protein>
<feature type="transmembrane region" description="Helical" evidence="2">
    <location>
        <begin position="40"/>
        <end position="60"/>
    </location>
</feature>
<feature type="compositionally biased region" description="Basic residues" evidence="1">
    <location>
        <begin position="148"/>
        <end position="157"/>
    </location>
</feature>
<dbReference type="Proteomes" id="UP001595823">
    <property type="component" value="Unassembled WGS sequence"/>
</dbReference>
<feature type="transmembrane region" description="Helical" evidence="2">
    <location>
        <begin position="72"/>
        <end position="99"/>
    </location>
</feature>
<keyword evidence="2" id="KW-0472">Membrane</keyword>
<evidence type="ECO:0000313" key="4">
    <source>
        <dbReference type="Proteomes" id="UP001595823"/>
    </source>
</evidence>
<comment type="caution">
    <text evidence="3">The sequence shown here is derived from an EMBL/GenBank/DDBJ whole genome shotgun (WGS) entry which is preliminary data.</text>
</comment>
<evidence type="ECO:0000313" key="3">
    <source>
        <dbReference type="EMBL" id="MFC4333801.1"/>
    </source>
</evidence>
<dbReference type="RefSeq" id="WP_380617532.1">
    <property type="nucleotide sequence ID" value="NZ_JBHSDK010000001.1"/>
</dbReference>
<organism evidence="3 4">
    <name type="scientific">Salininema proteolyticum</name>
    <dbReference type="NCBI Taxonomy" id="1607685"/>
    <lineage>
        <taxon>Bacteria</taxon>
        <taxon>Bacillati</taxon>
        <taxon>Actinomycetota</taxon>
        <taxon>Actinomycetes</taxon>
        <taxon>Glycomycetales</taxon>
        <taxon>Glycomycetaceae</taxon>
        <taxon>Salininema</taxon>
    </lineage>
</organism>